<dbReference type="Proteomes" id="UP000093482">
    <property type="component" value="Unassembled WGS sequence"/>
</dbReference>
<accession>A0A1C0YB72</accession>
<dbReference type="EMBL" id="MATO01000077">
    <property type="protein sequence ID" value="OCS84447.1"/>
    <property type="molecule type" value="Genomic_DNA"/>
</dbReference>
<keyword evidence="2" id="KW-1185">Reference proteome</keyword>
<proteinExistence type="predicted"/>
<sequence length="116" mass="13563">MDHPSFFSETICTSDEISKRCIPSLPKDKLFFSSKIKVVHFSQSGPFLRELFITTFFFKIAQSLVALRKKVPQKNGPFSLRESPFVIFRFCIIEKSNVRRCFFDEFIYKFVSTITA</sequence>
<protein>
    <submittedName>
        <fullName evidence="1">Uncharacterized protein</fullName>
    </submittedName>
</protein>
<organism evidence="1 2">
    <name type="scientific">Caryophanon latum</name>
    <dbReference type="NCBI Taxonomy" id="33977"/>
    <lineage>
        <taxon>Bacteria</taxon>
        <taxon>Bacillati</taxon>
        <taxon>Bacillota</taxon>
        <taxon>Bacilli</taxon>
        <taxon>Bacillales</taxon>
        <taxon>Caryophanaceae</taxon>
        <taxon>Caryophanon</taxon>
    </lineage>
</organism>
<comment type="caution">
    <text evidence="1">The sequence shown here is derived from an EMBL/GenBank/DDBJ whole genome shotgun (WGS) entry which is preliminary data.</text>
</comment>
<gene>
    <name evidence="1" type="ORF">A6K76_15555</name>
</gene>
<dbReference type="AlphaFoldDB" id="A0A1C0YB72"/>
<evidence type="ECO:0000313" key="2">
    <source>
        <dbReference type="Proteomes" id="UP000093482"/>
    </source>
</evidence>
<name>A0A1C0YB72_9BACL</name>
<reference evidence="1 2" key="1">
    <citation type="submission" date="2016-07" db="EMBL/GenBank/DDBJ databases">
        <title>Caryophanon latum genome sequencing.</title>
        <authorList>
            <person name="Verma A."/>
            <person name="Pal Y."/>
            <person name="Krishnamurthi S."/>
        </authorList>
    </citation>
    <scope>NUCLEOTIDE SEQUENCE [LARGE SCALE GENOMIC DNA]</scope>
    <source>
        <strain evidence="1 2">DSM 14151</strain>
    </source>
</reference>
<evidence type="ECO:0000313" key="1">
    <source>
        <dbReference type="EMBL" id="OCS84447.1"/>
    </source>
</evidence>